<keyword evidence="2" id="KW-1185">Reference proteome</keyword>
<dbReference type="EMBL" id="NBSK02000003">
    <property type="protein sequence ID" value="KAJ0217880.1"/>
    <property type="molecule type" value="Genomic_DNA"/>
</dbReference>
<evidence type="ECO:0000313" key="1">
    <source>
        <dbReference type="EMBL" id="KAJ0217880.1"/>
    </source>
</evidence>
<protein>
    <submittedName>
        <fullName evidence="1">Uncharacterized protein</fullName>
    </submittedName>
</protein>
<comment type="caution">
    <text evidence="1">The sequence shown here is derived from an EMBL/GenBank/DDBJ whole genome shotgun (WGS) entry which is preliminary data.</text>
</comment>
<dbReference type="AlphaFoldDB" id="A0A9R1W3S3"/>
<dbReference type="PANTHER" id="PTHR45023">
    <property type="match status" value="1"/>
</dbReference>
<gene>
    <name evidence="1" type="ORF">LSAT_V11C300116910</name>
</gene>
<reference evidence="1 2" key="1">
    <citation type="journal article" date="2017" name="Nat. Commun.">
        <title>Genome assembly with in vitro proximity ligation data and whole-genome triplication in lettuce.</title>
        <authorList>
            <person name="Reyes-Chin-Wo S."/>
            <person name="Wang Z."/>
            <person name="Yang X."/>
            <person name="Kozik A."/>
            <person name="Arikit S."/>
            <person name="Song C."/>
            <person name="Xia L."/>
            <person name="Froenicke L."/>
            <person name="Lavelle D.O."/>
            <person name="Truco M.J."/>
            <person name="Xia R."/>
            <person name="Zhu S."/>
            <person name="Xu C."/>
            <person name="Xu H."/>
            <person name="Xu X."/>
            <person name="Cox K."/>
            <person name="Korf I."/>
            <person name="Meyers B.C."/>
            <person name="Michelmore R.W."/>
        </authorList>
    </citation>
    <scope>NUCLEOTIDE SEQUENCE [LARGE SCALE GENOMIC DNA]</scope>
    <source>
        <strain evidence="2">cv. Salinas</strain>
        <tissue evidence="1">Seedlings</tissue>
    </source>
</reference>
<evidence type="ECO:0000313" key="2">
    <source>
        <dbReference type="Proteomes" id="UP000235145"/>
    </source>
</evidence>
<name>A0A9R1W3S3_LACSA</name>
<organism evidence="1 2">
    <name type="scientific">Lactuca sativa</name>
    <name type="common">Garden lettuce</name>
    <dbReference type="NCBI Taxonomy" id="4236"/>
    <lineage>
        <taxon>Eukaryota</taxon>
        <taxon>Viridiplantae</taxon>
        <taxon>Streptophyta</taxon>
        <taxon>Embryophyta</taxon>
        <taxon>Tracheophyta</taxon>
        <taxon>Spermatophyta</taxon>
        <taxon>Magnoliopsida</taxon>
        <taxon>eudicotyledons</taxon>
        <taxon>Gunneridae</taxon>
        <taxon>Pentapetalae</taxon>
        <taxon>asterids</taxon>
        <taxon>campanulids</taxon>
        <taxon>Asterales</taxon>
        <taxon>Asteraceae</taxon>
        <taxon>Cichorioideae</taxon>
        <taxon>Cichorieae</taxon>
        <taxon>Lactucinae</taxon>
        <taxon>Lactuca</taxon>
    </lineage>
</organism>
<proteinExistence type="predicted"/>
<dbReference type="Proteomes" id="UP000235145">
    <property type="component" value="Unassembled WGS sequence"/>
</dbReference>
<sequence>MDKRGRRKASRCVVQTIFYALTGSESQNPDQISSKWRNIRLKCMKFGGIYNNLQNILKNESNHFDVFKAALDQLEKTMLTRKAFSYQPLRRLVERNKAKKLGSTSTRSSVMDHFGEKFDRYVQVQENKGEIMSRVKKMIEAQTSFPEAQATLQTN</sequence>
<dbReference type="PANTHER" id="PTHR45023:SF14">
    <property type="entry name" value="GLUTATHIONE TRANSFERASE"/>
    <property type="match status" value="1"/>
</dbReference>
<accession>A0A9R1W3S3</accession>